<reference evidence="3" key="1">
    <citation type="submission" date="2014-08" db="EMBL/GenBank/DDBJ databases">
        <authorList>
            <person name="Sharma Rahul"/>
            <person name="Thines Marco"/>
        </authorList>
    </citation>
    <scope>NUCLEOTIDE SEQUENCE</scope>
</reference>
<dbReference type="PROSITE" id="PS50166">
    <property type="entry name" value="IMPORTIN_B_NT"/>
    <property type="match status" value="1"/>
</dbReference>
<evidence type="ECO:0000256" key="1">
    <source>
        <dbReference type="SAM" id="MobiDB-lite"/>
    </source>
</evidence>
<dbReference type="InterPro" id="IPR057941">
    <property type="entry name" value="TPR_TNPO3_IPO13_2nd"/>
</dbReference>
<dbReference type="Pfam" id="PF24140">
    <property type="entry name" value="TPR_TNPO3_IPO13_3rd"/>
    <property type="match status" value="1"/>
</dbReference>
<dbReference type="Pfam" id="PF03810">
    <property type="entry name" value="IBN_N"/>
    <property type="match status" value="1"/>
</dbReference>
<feature type="domain" description="Importin N-terminal" evidence="2">
    <location>
        <begin position="29"/>
        <end position="96"/>
    </location>
</feature>
<accession>A0A0F7SK61</accession>
<feature type="compositionally biased region" description="Low complexity" evidence="1">
    <location>
        <begin position="853"/>
        <end position="866"/>
    </location>
</feature>
<dbReference type="Pfam" id="PF08389">
    <property type="entry name" value="Xpo1"/>
    <property type="match status" value="1"/>
</dbReference>
<organism evidence="3">
    <name type="scientific">Phaffia rhodozyma</name>
    <name type="common">Yeast</name>
    <name type="synonym">Xanthophyllomyces dendrorhous</name>
    <dbReference type="NCBI Taxonomy" id="264483"/>
    <lineage>
        <taxon>Eukaryota</taxon>
        <taxon>Fungi</taxon>
        <taxon>Dikarya</taxon>
        <taxon>Basidiomycota</taxon>
        <taxon>Agaricomycotina</taxon>
        <taxon>Tremellomycetes</taxon>
        <taxon>Cystofilobasidiales</taxon>
        <taxon>Mrakiaceae</taxon>
        <taxon>Phaffia</taxon>
    </lineage>
</organism>
<dbReference type="InterPro" id="IPR001494">
    <property type="entry name" value="Importin-beta_N"/>
</dbReference>
<dbReference type="PANTHER" id="PTHR12363:SF53">
    <property type="entry name" value="MRNA TRANSPORT REGULATOR MTR10"/>
    <property type="match status" value="1"/>
</dbReference>
<evidence type="ECO:0000313" key="3">
    <source>
        <dbReference type="EMBL" id="CED82507.1"/>
    </source>
</evidence>
<dbReference type="GO" id="GO:0006606">
    <property type="term" value="P:protein import into nucleus"/>
    <property type="evidence" value="ECO:0007669"/>
    <property type="project" value="TreeGrafter"/>
</dbReference>
<dbReference type="InterPro" id="IPR051345">
    <property type="entry name" value="Importin_beta-like_NTR"/>
</dbReference>
<dbReference type="Pfam" id="PF24138">
    <property type="entry name" value="TPR_TNPO3_IPO13_2nd"/>
    <property type="match status" value="1"/>
</dbReference>
<dbReference type="SMART" id="SM00913">
    <property type="entry name" value="IBN_N"/>
    <property type="match status" value="1"/>
</dbReference>
<dbReference type="InterPro" id="IPR011989">
    <property type="entry name" value="ARM-like"/>
</dbReference>
<evidence type="ECO:0000259" key="2">
    <source>
        <dbReference type="PROSITE" id="PS50166"/>
    </source>
</evidence>
<dbReference type="GO" id="GO:0005737">
    <property type="term" value="C:cytoplasm"/>
    <property type="evidence" value="ECO:0007669"/>
    <property type="project" value="TreeGrafter"/>
</dbReference>
<dbReference type="Gene3D" id="1.25.10.10">
    <property type="entry name" value="Leucine-rich Repeat Variant"/>
    <property type="match status" value="1"/>
</dbReference>
<dbReference type="PANTHER" id="PTHR12363">
    <property type="entry name" value="TRANSPORTIN 3 AND IMPORTIN 13"/>
    <property type="match status" value="1"/>
</dbReference>
<dbReference type="EMBL" id="LN483124">
    <property type="protein sequence ID" value="CED82507.1"/>
    <property type="molecule type" value="Genomic_DNA"/>
</dbReference>
<feature type="region of interest" description="Disordered" evidence="1">
    <location>
        <begin position="853"/>
        <end position="879"/>
    </location>
</feature>
<dbReference type="AlphaFoldDB" id="A0A0F7SK61"/>
<sequence length="996" mass="109309">MPLDQASQQVVSALQALQSSTDRQSQLQANDWLTSFQHSKDAWQVCHTLLFSDEAGLDVKMFAGQTFRAKVIYDISELDPSSTAGLRTSLLTALRTFSVPGSRPVLVQVCLALADLAVQMMEWENVVSGLIGELGKDVQMVPALLEFLRVLPEEAGNPKISITSEEMSQRCSYILSSSSQETLQLLSMYIEAPGESHSLLYISMTFISFGSLKLSRFDFLSLGVDAKTQSAVFEVLRSWLVAGELMASDITQTPLFSFAFQALNSPALFDTAVEVLVDLIHETQEIDDNFTSIQQIVPQVISLLPRLDEPSTQEDPEVMRGFCRIFVEAGETYRPLILQHPETFFPLVRAIATCAASSELEIVKITFNFWYRLSQSLGKRLSDEFSRPFLEIYSGLVEVIINHLHFPLDPDEMNAQERDEFRSFRHTMGDTLKDCCHVLGSTACLKRSCEMIQAGLEAAAANPSSSNTTWQAIEAPLFSLRSMGAEVDPTDNEAVPVIMGLLPSLPNHPKVRYAAILVIGRYTEWIDCHPEHLPFMLQYVSSGFEDADKEVAAAAAQSMRYMCKDCKQHLIPFLPQLHSFLTTVGPSLSQEDVIQVTEAVAFVLSEMPVEDSATALGTFTMPLIQQIHDVTQRSSVGKDDLYALAVLLEQLETFLMVLRTYGSSLPASCHSTPAEVWAILDALLVRFGSELIVSERVCALLRRGITFFGPAARDIVPAMLNRMSSSFESSLRPGYLWITSKLGSAFILEPGGGVDEEIAAGFIAAWEKETEVLVRYLEQSVVTEIPDVMDDFVHLLLEISPAVSSQIFTSRMFPPSFHLALQALTLPAPQILHSTLEYFEALLSHPAIQPLSSSTSASGQSTPTGTFDPSNPSAASQALSSTLADQGPRLLDVTLNGLVTGFPEDAVHLIVAALRVMAGLFPEKLIECLPAVVERLPASGVPSAEKQTFLTKIGSALSTPNPDLVKPAVLGLYRASRRSRERLRSHGRISGDQDAA</sequence>
<dbReference type="InterPro" id="IPR057942">
    <property type="entry name" value="TPR_TNPO3_IPO13_3rd"/>
</dbReference>
<dbReference type="GO" id="GO:0031267">
    <property type="term" value="F:small GTPase binding"/>
    <property type="evidence" value="ECO:0007669"/>
    <property type="project" value="InterPro"/>
</dbReference>
<dbReference type="InterPro" id="IPR016024">
    <property type="entry name" value="ARM-type_fold"/>
</dbReference>
<dbReference type="SUPFAM" id="SSF48371">
    <property type="entry name" value="ARM repeat"/>
    <property type="match status" value="1"/>
</dbReference>
<protein>
    <submittedName>
        <fullName evidence="3">Nuclear transport regulator</fullName>
    </submittedName>
</protein>
<dbReference type="InterPro" id="IPR013598">
    <property type="entry name" value="Exportin-1/Importin-b-like"/>
</dbReference>
<proteinExistence type="predicted"/>
<name>A0A0F7SK61_PHARH</name>